<keyword evidence="3" id="KW-1185">Reference proteome</keyword>
<sequence>MSDDETELEYESTLSREEIATHFETFAENLRSTEGFDLEIGDETVALAPPESLEFELELEDEPEDDGVERSIEFELEWMRTDEEDPLPELDVVEE</sequence>
<name>A0A1I6QVD1_9EURY</name>
<evidence type="ECO:0000259" key="1">
    <source>
        <dbReference type="Pfam" id="PF20068"/>
    </source>
</evidence>
<accession>A0A1I6QVD1</accession>
<dbReference type="NCBIfam" id="TIGR04354">
    <property type="entry name" value="amphi-Trp"/>
    <property type="match status" value="1"/>
</dbReference>
<reference evidence="3" key="1">
    <citation type="submission" date="2016-10" db="EMBL/GenBank/DDBJ databases">
        <authorList>
            <person name="Varghese N."/>
            <person name="Submissions S."/>
        </authorList>
    </citation>
    <scope>NUCLEOTIDE SEQUENCE [LARGE SCALE GENOMIC DNA]</scope>
    <source>
        <strain evidence="3">DSM 22427</strain>
    </source>
</reference>
<dbReference type="EMBL" id="FOZS01000001">
    <property type="protein sequence ID" value="SFS56342.1"/>
    <property type="molecule type" value="Genomic_DNA"/>
</dbReference>
<feature type="domain" description="Amphi-Trp" evidence="1">
    <location>
        <begin position="3"/>
        <end position="86"/>
    </location>
</feature>
<dbReference type="RefSeq" id="WP_092903284.1">
    <property type="nucleotide sequence ID" value="NZ_FOZS01000001.1"/>
</dbReference>
<dbReference type="Pfam" id="PF20068">
    <property type="entry name" value="Amphi-Trp"/>
    <property type="match status" value="1"/>
</dbReference>
<dbReference type="OrthoDB" id="194858at2157"/>
<gene>
    <name evidence="2" type="ORF">SAMN04488556_1599</name>
</gene>
<dbReference type="Proteomes" id="UP000199199">
    <property type="component" value="Unassembled WGS sequence"/>
</dbReference>
<evidence type="ECO:0000313" key="2">
    <source>
        <dbReference type="EMBL" id="SFS56342.1"/>
    </source>
</evidence>
<dbReference type="AlphaFoldDB" id="A0A1I6QVD1"/>
<dbReference type="InterPro" id="IPR027598">
    <property type="entry name" value="Amphi-Trp_dom"/>
</dbReference>
<protein>
    <submittedName>
        <fullName evidence="2">Amphi-Trp domain-containing protein</fullName>
    </submittedName>
</protein>
<proteinExistence type="predicted"/>
<evidence type="ECO:0000313" key="3">
    <source>
        <dbReference type="Proteomes" id="UP000199199"/>
    </source>
</evidence>
<organism evidence="2 3">
    <name type="scientific">Halostagnicola kamekurae</name>
    <dbReference type="NCBI Taxonomy" id="619731"/>
    <lineage>
        <taxon>Archaea</taxon>
        <taxon>Methanobacteriati</taxon>
        <taxon>Methanobacteriota</taxon>
        <taxon>Stenosarchaea group</taxon>
        <taxon>Halobacteria</taxon>
        <taxon>Halobacteriales</taxon>
        <taxon>Natrialbaceae</taxon>
        <taxon>Halostagnicola</taxon>
    </lineage>
</organism>